<keyword evidence="4" id="KW-0472">Membrane</keyword>
<evidence type="ECO:0000256" key="2">
    <source>
        <dbReference type="ARBA" id="ARBA00022525"/>
    </source>
</evidence>
<dbReference type="EMBL" id="JANZQH010000001">
    <property type="protein sequence ID" value="MCT2406169.1"/>
    <property type="molecule type" value="Genomic_DNA"/>
</dbReference>
<keyword evidence="4" id="KW-1133">Transmembrane helix</keyword>
<dbReference type="InterPro" id="IPR036465">
    <property type="entry name" value="vWFA_dom_sf"/>
</dbReference>
<name>A0ABT2IC62_9FLAO</name>
<dbReference type="PANTHER" id="PTHR47763:SF1">
    <property type="entry name" value="DUF659 DOMAIN-CONTAINING PROTEIN"/>
    <property type="match status" value="1"/>
</dbReference>
<dbReference type="SMART" id="SM00327">
    <property type="entry name" value="VWA"/>
    <property type="match status" value="1"/>
</dbReference>
<reference evidence="6" key="1">
    <citation type="submission" date="2022-08" db="EMBL/GenBank/DDBJ databases">
        <title>Chryseobacterium antibioticum,isolated from the rhizosphere soil of Pyrola in Tibet.</title>
        <authorList>
            <person name="Kan Y."/>
        </authorList>
    </citation>
    <scope>NUCLEOTIDE SEQUENCE</scope>
    <source>
        <strain evidence="6">Pc2-12</strain>
    </source>
</reference>
<dbReference type="RefSeq" id="WP_259826777.1">
    <property type="nucleotide sequence ID" value="NZ_JANZQH010000001.1"/>
</dbReference>
<proteinExistence type="predicted"/>
<organism evidence="6 7">
    <name type="scientific">Chryseobacterium pyrolae</name>
    <dbReference type="NCBI Taxonomy" id="2987481"/>
    <lineage>
        <taxon>Bacteria</taxon>
        <taxon>Pseudomonadati</taxon>
        <taxon>Bacteroidota</taxon>
        <taxon>Flavobacteriia</taxon>
        <taxon>Flavobacteriales</taxon>
        <taxon>Weeksellaceae</taxon>
        <taxon>Chryseobacterium group</taxon>
        <taxon>Chryseobacterium</taxon>
    </lineage>
</organism>
<dbReference type="Pfam" id="PF07715">
    <property type="entry name" value="Plug"/>
    <property type="match status" value="1"/>
</dbReference>
<evidence type="ECO:0000256" key="1">
    <source>
        <dbReference type="ARBA" id="ARBA00004613"/>
    </source>
</evidence>
<dbReference type="SUPFAM" id="SSF56935">
    <property type="entry name" value="Porins"/>
    <property type="match status" value="1"/>
</dbReference>
<dbReference type="InterPro" id="IPR002035">
    <property type="entry name" value="VWF_A"/>
</dbReference>
<keyword evidence="2" id="KW-0964">Secreted</keyword>
<evidence type="ECO:0000256" key="3">
    <source>
        <dbReference type="ARBA" id="ARBA00022729"/>
    </source>
</evidence>
<evidence type="ECO:0000259" key="5">
    <source>
        <dbReference type="PROSITE" id="PS50234"/>
    </source>
</evidence>
<keyword evidence="4" id="KW-0812">Transmembrane</keyword>
<keyword evidence="7" id="KW-1185">Reference proteome</keyword>
<dbReference type="Gene3D" id="2.170.130.10">
    <property type="entry name" value="TonB-dependent receptor, plug domain"/>
    <property type="match status" value="1"/>
</dbReference>
<dbReference type="InterPro" id="IPR052969">
    <property type="entry name" value="Thr-specific_kinase-like"/>
</dbReference>
<sequence length="766" mass="85549">MENNQDIDKRFNDASKLSEEPAVFPGFDKVWAKVEEKLDQKEERKRLLPVWFPYGIAASLILGLGVLYFLDKKETTALGNPVIAEKPKDHLQKSQIQTIDSTVKSNIEKDLEPVPPAVIAYEPHSIGVGPADVQNSGIISCNLPIPPEILEERRYSGQGKRDTLRETSIEEVVVTGLGIKKRYEATTSASSVIIASTDKGAGSSSVLSSLSGRVAGLKVSSGKGKDSEIRIRGARSISMDKPVFVVDGTLFESEKSLFSVLDSKNIKELRVIKGIEATALYGSKASNGVILVTTRGLSKSELEKLKELASKKTEDIIKEEEKDFSKAGQLTAGEVDDFSKWDYWKDIAVPTLDEYKSIWKFFPDRRVSVQLVNKNRKPVIGEKVKLLNDKKEIIWEAVSNNLGNAELWIEPMKGSNPISEKYYLTDGSGQIISSNIRDFKNGQNLIMLDKACITKRNLDLAFVVDATGSMGDEISYLQSELLDVLKKVESNLKNTTVRYGSVFYRDQGDEYVTKKFDFSDKAEELVNFIKKQNAGGGGDTPEAVVEAMQVSIDELKWSNENSAKIMFLILDAPPHRSDENISKLYEKIKLAARKGITVIPLSASDTDKQTEYLMRTFALLTNGTYTFLTNDSGIGNDHIKPTIDSYEVEKLNALLLRLILQRATLPECNEGISNDHLNKKLETEVNNQQESKTVIYPNPTKGIINIKSRDAIDELFIYDLAGKIIIRKENLSEGKNTIDITSYPQSIYLLRLRSKDKWETFKVIKN</sequence>
<dbReference type="InterPro" id="IPR056861">
    <property type="entry name" value="HMCN1-like_VWA"/>
</dbReference>
<feature type="transmembrane region" description="Helical" evidence="4">
    <location>
        <begin position="47"/>
        <end position="70"/>
    </location>
</feature>
<accession>A0ABT2IC62</accession>
<dbReference type="InterPro" id="IPR012910">
    <property type="entry name" value="Plug_dom"/>
</dbReference>
<keyword evidence="3" id="KW-0732">Signal</keyword>
<dbReference type="SUPFAM" id="SSF53300">
    <property type="entry name" value="vWA-like"/>
    <property type="match status" value="1"/>
</dbReference>
<dbReference type="InterPro" id="IPR037066">
    <property type="entry name" value="Plug_dom_sf"/>
</dbReference>
<dbReference type="Gene3D" id="3.40.50.410">
    <property type="entry name" value="von Willebrand factor, type A domain"/>
    <property type="match status" value="1"/>
</dbReference>
<evidence type="ECO:0000313" key="6">
    <source>
        <dbReference type="EMBL" id="MCT2406169.1"/>
    </source>
</evidence>
<evidence type="ECO:0000313" key="7">
    <source>
        <dbReference type="Proteomes" id="UP001142057"/>
    </source>
</evidence>
<dbReference type="Pfam" id="PF18962">
    <property type="entry name" value="Por_Secre_tail"/>
    <property type="match status" value="1"/>
</dbReference>
<protein>
    <submittedName>
        <fullName evidence="6">TonB-dependent receptor plug domain-containing protein</fullName>
    </submittedName>
</protein>
<dbReference type="PANTHER" id="PTHR47763">
    <property type="entry name" value="ALPHA-PROTEIN KINASE VWKA"/>
    <property type="match status" value="1"/>
</dbReference>
<dbReference type="CDD" id="cd00198">
    <property type="entry name" value="vWFA"/>
    <property type="match status" value="1"/>
</dbReference>
<evidence type="ECO:0000256" key="4">
    <source>
        <dbReference type="SAM" id="Phobius"/>
    </source>
</evidence>
<feature type="domain" description="VWFA" evidence="5">
    <location>
        <begin position="459"/>
        <end position="646"/>
    </location>
</feature>
<keyword evidence="6" id="KW-0675">Receptor</keyword>
<gene>
    <name evidence="6" type="ORF">NZD88_01200</name>
</gene>
<dbReference type="Proteomes" id="UP001142057">
    <property type="component" value="Unassembled WGS sequence"/>
</dbReference>
<dbReference type="PROSITE" id="PS50234">
    <property type="entry name" value="VWFA"/>
    <property type="match status" value="1"/>
</dbReference>
<dbReference type="InterPro" id="IPR026444">
    <property type="entry name" value="Secre_tail"/>
</dbReference>
<dbReference type="NCBIfam" id="TIGR04183">
    <property type="entry name" value="Por_Secre_tail"/>
    <property type="match status" value="1"/>
</dbReference>
<comment type="caution">
    <text evidence="6">The sequence shown here is derived from an EMBL/GenBank/DDBJ whole genome shotgun (WGS) entry which is preliminary data.</text>
</comment>
<comment type="subcellular location">
    <subcellularLocation>
        <location evidence="1">Secreted</location>
    </subcellularLocation>
</comment>
<dbReference type="Pfam" id="PF25106">
    <property type="entry name" value="VWA_4"/>
    <property type="match status" value="1"/>
</dbReference>